<organism evidence="3 4">
    <name type="scientific">Glacieibacterium arshaanense</name>
    <dbReference type="NCBI Taxonomy" id="2511025"/>
    <lineage>
        <taxon>Bacteria</taxon>
        <taxon>Pseudomonadati</taxon>
        <taxon>Pseudomonadota</taxon>
        <taxon>Alphaproteobacteria</taxon>
        <taxon>Sphingomonadales</taxon>
        <taxon>Sphingosinicellaceae</taxon>
        <taxon>Glacieibacterium</taxon>
    </lineage>
</organism>
<accession>A0A4Y9EN20</accession>
<dbReference type="Gene3D" id="3.40.50.300">
    <property type="entry name" value="P-loop containing nucleotide triphosphate hydrolases"/>
    <property type="match status" value="1"/>
</dbReference>
<dbReference type="Pfam" id="PF20703">
    <property type="entry name" value="nSTAND1"/>
    <property type="match status" value="1"/>
</dbReference>
<evidence type="ECO:0000256" key="1">
    <source>
        <dbReference type="SAM" id="MobiDB-lite"/>
    </source>
</evidence>
<dbReference type="SUPFAM" id="SSF52540">
    <property type="entry name" value="P-loop containing nucleoside triphosphate hydrolases"/>
    <property type="match status" value="1"/>
</dbReference>
<proteinExistence type="predicted"/>
<protein>
    <recommendedName>
        <fullName evidence="2">Novel STAND NTPase 1 domain-containing protein</fullName>
    </recommendedName>
</protein>
<evidence type="ECO:0000313" key="3">
    <source>
        <dbReference type="EMBL" id="TFU03442.1"/>
    </source>
</evidence>
<dbReference type="AlphaFoldDB" id="A0A4Y9EN20"/>
<name>A0A4Y9EN20_9SPHN</name>
<dbReference type="EMBL" id="SIHO01000002">
    <property type="protein sequence ID" value="TFU03442.1"/>
    <property type="molecule type" value="Genomic_DNA"/>
</dbReference>
<evidence type="ECO:0000313" key="4">
    <source>
        <dbReference type="Proteomes" id="UP000297737"/>
    </source>
</evidence>
<dbReference type="Proteomes" id="UP000297737">
    <property type="component" value="Unassembled WGS sequence"/>
</dbReference>
<gene>
    <name evidence="3" type="ORF">EUV02_09740</name>
</gene>
<evidence type="ECO:0000259" key="2">
    <source>
        <dbReference type="Pfam" id="PF20703"/>
    </source>
</evidence>
<keyword evidence="4" id="KW-1185">Reference proteome</keyword>
<dbReference type="InterPro" id="IPR027417">
    <property type="entry name" value="P-loop_NTPase"/>
</dbReference>
<reference evidence="3 4" key="1">
    <citation type="submission" date="2019-02" db="EMBL/GenBank/DDBJ databases">
        <title>Polymorphobacter sp. isolated from the lake at the Tibet of China.</title>
        <authorList>
            <person name="Li A."/>
        </authorList>
    </citation>
    <scope>NUCLEOTIDE SEQUENCE [LARGE SCALE GENOMIC DNA]</scope>
    <source>
        <strain evidence="3 4">DJ1R-1</strain>
    </source>
</reference>
<dbReference type="InterPro" id="IPR049052">
    <property type="entry name" value="nSTAND1"/>
</dbReference>
<dbReference type="OrthoDB" id="235631at2"/>
<sequence length="826" mass="91227">MSDEAVRRNPYVGLRPFFKADSLYFFGRDAQVEELLAILGNNRFLGVVGSSGSGKSSLVRAGLVPALLGGFLVHDRDRWRRVSIKPGDAPMANLAAGLVAAMSDDPDAEAHSGSPAAQSLEAALRAGHTPAALDYIRPRLEPNANLFVLVDQFEELFAFRGDDDSDDQPDADPERRKERARRKAEASDFVDLLLTLADQRELPVYVVLTMRTDFLGDCDLFFGLPEALNRGRYLVPRMTREQLRDAVECPALLAGAEVAPRLLDHVLNALGDRFDRLPVLQHALMRTWDAWLAEGATGPVDLRHFDSAGGLEGALNKDAEAALVGLDLVAVERIFKRLTDTDSSGRRIRSPARTSELAAAAGVDRTAVEAIMTRYEADGRSFVHPSPDGRPDDPRYDISHESLIRQWVRLRDWVDEERKSRDSYVELVDRAARYARKDADPLQGPELRLARDWNKAAKPSEGWAARYSKHDGDFAAAMRYLTRSVRGMYAWRAARVGLVAGTVLFLSISAYKLQETIKKATTQNSEMVASVYRKLDPIDGTAAARKDLLKRTSDLNRDLANGNLTDSNKFWQMIVTGDDHGSNAIDKNAAILDAQTAADADAGTNEQIIKLTDEMHAETNQAAKSYSGAADFARARAIETHDFSWFENLGTALTKYAEIAASDRADTVYQAVIAVDRYLVAKQPANKSYLFNLATGYRAWGDWLSADQPDAPEKAKAKYQLAESTARQLLAKDANSVEAMSLYIDIATALWSVIDPEKDAELDKRITDEMTTQANRRIAVDKIKKQQWTDARDALYDMLGIEKPKAEGRPAKRGSGGAVHMAEPIS</sequence>
<feature type="domain" description="Novel STAND NTPase 1" evidence="2">
    <location>
        <begin position="10"/>
        <end position="440"/>
    </location>
</feature>
<feature type="region of interest" description="Disordered" evidence="1">
    <location>
        <begin position="806"/>
        <end position="826"/>
    </location>
</feature>
<dbReference type="RefSeq" id="WP_135246034.1">
    <property type="nucleotide sequence ID" value="NZ_SIHO01000002.1"/>
</dbReference>
<feature type="region of interest" description="Disordered" evidence="1">
    <location>
        <begin position="160"/>
        <end position="182"/>
    </location>
</feature>
<comment type="caution">
    <text evidence="3">The sequence shown here is derived from an EMBL/GenBank/DDBJ whole genome shotgun (WGS) entry which is preliminary data.</text>
</comment>